<sequence length="163" mass="18898">MRKNAEMKAIHEVGERKKAMDVDLLKFDRKYPIKEIEVAMHRFSNSLKIGEGGYGPVYKAFLDHTPATLRQDFIWSEDYRWWIRWDNLRHWQELSAEQPTHSRVGSKSTNDTNRDQPVAPIISSSTTSNAGSTPSTPNIAEELKISSQLRKFAFNELKSRKEF</sequence>
<comment type="caution">
    <text evidence="1">The sequence shown here is derived from an EMBL/GenBank/DDBJ whole genome shotgun (WGS) entry which is preliminary data.</text>
</comment>
<accession>A0ACC0FFX2</accession>
<protein>
    <submittedName>
        <fullName evidence="1">Serine/threonine-protein kinase PIX7</fullName>
    </submittedName>
</protein>
<proteinExistence type="predicted"/>
<evidence type="ECO:0000313" key="2">
    <source>
        <dbReference type="Proteomes" id="UP001060215"/>
    </source>
</evidence>
<keyword evidence="1" id="KW-0418">Kinase</keyword>
<reference evidence="1 2" key="1">
    <citation type="journal article" date="2022" name="Plant J.">
        <title>Chromosome-level genome of Camellia lanceoleosa provides a valuable resource for understanding genome evolution and self-incompatibility.</title>
        <authorList>
            <person name="Gong W."/>
            <person name="Xiao S."/>
            <person name="Wang L."/>
            <person name="Liao Z."/>
            <person name="Chang Y."/>
            <person name="Mo W."/>
            <person name="Hu G."/>
            <person name="Li W."/>
            <person name="Zhao G."/>
            <person name="Zhu H."/>
            <person name="Hu X."/>
            <person name="Ji K."/>
            <person name="Xiang X."/>
            <person name="Song Q."/>
            <person name="Yuan D."/>
            <person name="Jin S."/>
            <person name="Zhang L."/>
        </authorList>
    </citation>
    <scope>NUCLEOTIDE SEQUENCE [LARGE SCALE GENOMIC DNA]</scope>
    <source>
        <strain evidence="1">SQ_2022a</strain>
    </source>
</reference>
<dbReference type="Proteomes" id="UP001060215">
    <property type="component" value="Chromosome 14"/>
</dbReference>
<organism evidence="1 2">
    <name type="scientific">Camellia lanceoleosa</name>
    <dbReference type="NCBI Taxonomy" id="1840588"/>
    <lineage>
        <taxon>Eukaryota</taxon>
        <taxon>Viridiplantae</taxon>
        <taxon>Streptophyta</taxon>
        <taxon>Embryophyta</taxon>
        <taxon>Tracheophyta</taxon>
        <taxon>Spermatophyta</taxon>
        <taxon>Magnoliopsida</taxon>
        <taxon>eudicotyledons</taxon>
        <taxon>Gunneridae</taxon>
        <taxon>Pentapetalae</taxon>
        <taxon>asterids</taxon>
        <taxon>Ericales</taxon>
        <taxon>Theaceae</taxon>
        <taxon>Camellia</taxon>
    </lineage>
</organism>
<keyword evidence="2" id="KW-1185">Reference proteome</keyword>
<dbReference type="EMBL" id="CM045771">
    <property type="protein sequence ID" value="KAI7987205.1"/>
    <property type="molecule type" value="Genomic_DNA"/>
</dbReference>
<gene>
    <name evidence="1" type="ORF">LOK49_LG13G02820</name>
</gene>
<name>A0ACC0FFX2_9ERIC</name>
<keyword evidence="1" id="KW-0808">Transferase</keyword>
<evidence type="ECO:0000313" key="1">
    <source>
        <dbReference type="EMBL" id="KAI7987205.1"/>
    </source>
</evidence>